<reference evidence="2 3" key="1">
    <citation type="submission" date="2014-02" db="EMBL/GenBank/DDBJ databases">
        <title>Transposable element dynamics among asymbiotic and ectomycorrhizal Amanita fungi.</title>
        <authorList>
            <consortium name="DOE Joint Genome Institute"/>
            <person name="Hess J."/>
            <person name="Skrede I."/>
            <person name="Wolfe B."/>
            <person name="LaButti K."/>
            <person name="Ohm R.A."/>
            <person name="Grigoriev I.V."/>
            <person name="Pringle A."/>
        </authorList>
    </citation>
    <scope>NUCLEOTIDE SEQUENCE [LARGE SCALE GENOMIC DNA]</scope>
    <source>
        <strain evidence="2 3">SKay4041</strain>
    </source>
</reference>
<dbReference type="AlphaFoldDB" id="A0A2A9NAC7"/>
<feature type="region of interest" description="Disordered" evidence="1">
    <location>
        <begin position="104"/>
        <end position="139"/>
    </location>
</feature>
<gene>
    <name evidence="2" type="ORF">AMATHDRAFT_51758</name>
</gene>
<evidence type="ECO:0000256" key="1">
    <source>
        <dbReference type="SAM" id="MobiDB-lite"/>
    </source>
</evidence>
<protein>
    <submittedName>
        <fullName evidence="2">Uncharacterized protein</fullName>
    </submittedName>
</protein>
<evidence type="ECO:0000313" key="2">
    <source>
        <dbReference type="EMBL" id="PFH45211.1"/>
    </source>
</evidence>
<dbReference type="EMBL" id="KZ302494">
    <property type="protein sequence ID" value="PFH45211.1"/>
    <property type="molecule type" value="Genomic_DNA"/>
</dbReference>
<proteinExistence type="predicted"/>
<dbReference type="Proteomes" id="UP000242287">
    <property type="component" value="Unassembled WGS sequence"/>
</dbReference>
<accession>A0A2A9NAC7</accession>
<name>A0A2A9NAC7_9AGAR</name>
<evidence type="ECO:0000313" key="3">
    <source>
        <dbReference type="Proteomes" id="UP000242287"/>
    </source>
</evidence>
<organism evidence="2 3">
    <name type="scientific">Amanita thiersii Skay4041</name>
    <dbReference type="NCBI Taxonomy" id="703135"/>
    <lineage>
        <taxon>Eukaryota</taxon>
        <taxon>Fungi</taxon>
        <taxon>Dikarya</taxon>
        <taxon>Basidiomycota</taxon>
        <taxon>Agaricomycotina</taxon>
        <taxon>Agaricomycetes</taxon>
        <taxon>Agaricomycetidae</taxon>
        <taxon>Agaricales</taxon>
        <taxon>Pluteineae</taxon>
        <taxon>Amanitaceae</taxon>
        <taxon>Amanita</taxon>
    </lineage>
</organism>
<keyword evidence="3" id="KW-1185">Reference proteome</keyword>
<sequence>MVSAAPLIGGRHLHLASRSDGPKIDKRGVVLSTPADPDTSKGKVPCPQGVKYDDLVKMTAAECREKRGVKWMDKDGTCYNSRYASSKWPKEEGGCYKAQRRNALRIMTQDEQDQSPRNSPLVIPWHDDPKEVGSEGGGQ</sequence>